<evidence type="ECO:0000313" key="7">
    <source>
        <dbReference type="Proteomes" id="UP000053558"/>
    </source>
</evidence>
<dbReference type="SUPFAM" id="SSF51316">
    <property type="entry name" value="Mss4-like"/>
    <property type="match status" value="1"/>
</dbReference>
<dbReference type="PANTHER" id="PTHR33337">
    <property type="entry name" value="GFA DOMAIN-CONTAINING PROTEIN"/>
    <property type="match status" value="1"/>
</dbReference>
<keyword evidence="4" id="KW-0456">Lyase</keyword>
<dbReference type="GeneID" id="19203743"/>
<dbReference type="PROSITE" id="PS51891">
    <property type="entry name" value="CENP_V_GFA"/>
    <property type="match status" value="1"/>
</dbReference>
<keyword evidence="7" id="KW-1185">Reference proteome</keyword>
<dbReference type="Pfam" id="PF04828">
    <property type="entry name" value="GFA"/>
    <property type="match status" value="1"/>
</dbReference>
<evidence type="ECO:0000256" key="4">
    <source>
        <dbReference type="ARBA" id="ARBA00023239"/>
    </source>
</evidence>
<evidence type="ECO:0000313" key="6">
    <source>
        <dbReference type="EMBL" id="EIW77018.1"/>
    </source>
</evidence>
<feature type="domain" description="CENP-V/GFA" evidence="5">
    <location>
        <begin position="13"/>
        <end position="142"/>
    </location>
</feature>
<reference evidence="7" key="1">
    <citation type="journal article" date="2012" name="Science">
        <title>The Paleozoic origin of enzymatic lignin decomposition reconstructed from 31 fungal genomes.</title>
        <authorList>
            <person name="Floudas D."/>
            <person name="Binder M."/>
            <person name="Riley R."/>
            <person name="Barry K."/>
            <person name="Blanchette R.A."/>
            <person name="Henrissat B."/>
            <person name="Martinez A.T."/>
            <person name="Otillar R."/>
            <person name="Spatafora J.W."/>
            <person name="Yadav J.S."/>
            <person name="Aerts A."/>
            <person name="Benoit I."/>
            <person name="Boyd A."/>
            <person name="Carlson A."/>
            <person name="Copeland A."/>
            <person name="Coutinho P.M."/>
            <person name="de Vries R.P."/>
            <person name="Ferreira P."/>
            <person name="Findley K."/>
            <person name="Foster B."/>
            <person name="Gaskell J."/>
            <person name="Glotzer D."/>
            <person name="Gorecki P."/>
            <person name="Heitman J."/>
            <person name="Hesse C."/>
            <person name="Hori C."/>
            <person name="Igarashi K."/>
            <person name="Jurgens J.A."/>
            <person name="Kallen N."/>
            <person name="Kersten P."/>
            <person name="Kohler A."/>
            <person name="Kuees U."/>
            <person name="Kumar T.K.A."/>
            <person name="Kuo A."/>
            <person name="LaButti K."/>
            <person name="Larrondo L.F."/>
            <person name="Lindquist E."/>
            <person name="Ling A."/>
            <person name="Lombard V."/>
            <person name="Lucas S."/>
            <person name="Lundell T."/>
            <person name="Martin R."/>
            <person name="McLaughlin D.J."/>
            <person name="Morgenstern I."/>
            <person name="Morin E."/>
            <person name="Murat C."/>
            <person name="Nagy L.G."/>
            <person name="Nolan M."/>
            <person name="Ohm R.A."/>
            <person name="Patyshakuliyeva A."/>
            <person name="Rokas A."/>
            <person name="Ruiz-Duenas F.J."/>
            <person name="Sabat G."/>
            <person name="Salamov A."/>
            <person name="Samejima M."/>
            <person name="Schmutz J."/>
            <person name="Slot J.C."/>
            <person name="St John F."/>
            <person name="Stenlid J."/>
            <person name="Sun H."/>
            <person name="Sun S."/>
            <person name="Syed K."/>
            <person name="Tsang A."/>
            <person name="Wiebenga A."/>
            <person name="Young D."/>
            <person name="Pisabarro A."/>
            <person name="Eastwood D.C."/>
            <person name="Martin F."/>
            <person name="Cullen D."/>
            <person name="Grigoriev I.V."/>
            <person name="Hibbett D.S."/>
        </authorList>
    </citation>
    <scope>NUCLEOTIDE SEQUENCE [LARGE SCALE GENOMIC DNA]</scope>
    <source>
        <strain evidence="7">RWD-64-598 SS2</strain>
    </source>
</reference>
<evidence type="ECO:0000256" key="1">
    <source>
        <dbReference type="ARBA" id="ARBA00005495"/>
    </source>
</evidence>
<dbReference type="OMA" id="CANREDW"/>
<comment type="similarity">
    <text evidence="1">Belongs to the Gfa family.</text>
</comment>
<keyword evidence="2" id="KW-0479">Metal-binding</keyword>
<organism evidence="6 7">
    <name type="scientific">Coniophora puteana (strain RWD-64-598)</name>
    <name type="common">Brown rot fungus</name>
    <dbReference type="NCBI Taxonomy" id="741705"/>
    <lineage>
        <taxon>Eukaryota</taxon>
        <taxon>Fungi</taxon>
        <taxon>Dikarya</taxon>
        <taxon>Basidiomycota</taxon>
        <taxon>Agaricomycotina</taxon>
        <taxon>Agaricomycetes</taxon>
        <taxon>Agaricomycetidae</taxon>
        <taxon>Boletales</taxon>
        <taxon>Coniophorineae</taxon>
        <taxon>Coniophoraceae</taxon>
        <taxon>Coniophora</taxon>
    </lineage>
</organism>
<dbReference type="PANTHER" id="PTHR33337:SF40">
    <property type="entry name" value="CENP-V_GFA DOMAIN-CONTAINING PROTEIN-RELATED"/>
    <property type="match status" value="1"/>
</dbReference>
<dbReference type="KEGG" id="cput:CONPUDRAFT_157290"/>
<protein>
    <recommendedName>
        <fullName evidence="5">CENP-V/GFA domain-containing protein</fullName>
    </recommendedName>
</protein>
<dbReference type="Proteomes" id="UP000053558">
    <property type="component" value="Unassembled WGS sequence"/>
</dbReference>
<evidence type="ECO:0000256" key="3">
    <source>
        <dbReference type="ARBA" id="ARBA00022833"/>
    </source>
</evidence>
<sequence length="169" mass="19058">MATHTQGEEKRKVRGSCLCKTVRYELNADADMVWYNICHCIDCRKASGSAFSLDICFSETRSEYKITQGEDALGCWIERNTVSGNPVSRYFCTKCGSLVKLGNPLKPDRHDQSGGGHTPEERERLDRVFVAAGTLDDPVTWVPSQEVFCKDRLPWLQESGLDVPQLHME</sequence>
<evidence type="ECO:0000259" key="5">
    <source>
        <dbReference type="PROSITE" id="PS51891"/>
    </source>
</evidence>
<proteinExistence type="inferred from homology"/>
<name>A0A5M3MCS8_CONPW</name>
<accession>A0A5M3MCS8</accession>
<dbReference type="OrthoDB" id="9985472at2759"/>
<gene>
    <name evidence="6" type="ORF">CONPUDRAFT_157290</name>
</gene>
<dbReference type="EMBL" id="JH711584">
    <property type="protein sequence ID" value="EIW77018.1"/>
    <property type="molecule type" value="Genomic_DNA"/>
</dbReference>
<keyword evidence="3" id="KW-0862">Zinc</keyword>
<dbReference type="Gene3D" id="3.90.1590.10">
    <property type="entry name" value="glutathione-dependent formaldehyde- activating enzyme (gfa)"/>
    <property type="match status" value="1"/>
</dbReference>
<comment type="caution">
    <text evidence="6">The sequence shown here is derived from an EMBL/GenBank/DDBJ whole genome shotgun (WGS) entry which is preliminary data.</text>
</comment>
<dbReference type="InterPro" id="IPR006913">
    <property type="entry name" value="CENP-V/GFA"/>
</dbReference>
<dbReference type="GO" id="GO:0016846">
    <property type="term" value="F:carbon-sulfur lyase activity"/>
    <property type="evidence" value="ECO:0007669"/>
    <property type="project" value="InterPro"/>
</dbReference>
<dbReference type="RefSeq" id="XP_007772474.1">
    <property type="nucleotide sequence ID" value="XM_007774284.1"/>
</dbReference>
<dbReference type="AlphaFoldDB" id="A0A5M3MCS8"/>
<dbReference type="GO" id="GO:0046872">
    <property type="term" value="F:metal ion binding"/>
    <property type="evidence" value="ECO:0007669"/>
    <property type="project" value="UniProtKB-KW"/>
</dbReference>
<evidence type="ECO:0000256" key="2">
    <source>
        <dbReference type="ARBA" id="ARBA00022723"/>
    </source>
</evidence>
<dbReference type="InterPro" id="IPR011057">
    <property type="entry name" value="Mss4-like_sf"/>
</dbReference>